<feature type="non-terminal residue" evidence="1">
    <location>
        <position position="131"/>
    </location>
</feature>
<dbReference type="GeneID" id="14909075"/>
<protein>
    <submittedName>
        <fullName evidence="1">Uncharacterized protein</fullName>
    </submittedName>
</protein>
<name>G0QPE9_ICHMU</name>
<organism evidence="1 2">
    <name type="scientific">Ichthyophthirius multifiliis</name>
    <name type="common">White spot disease agent</name>
    <name type="synonym">Ich</name>
    <dbReference type="NCBI Taxonomy" id="5932"/>
    <lineage>
        <taxon>Eukaryota</taxon>
        <taxon>Sar</taxon>
        <taxon>Alveolata</taxon>
        <taxon>Ciliophora</taxon>
        <taxon>Intramacronucleata</taxon>
        <taxon>Oligohymenophorea</taxon>
        <taxon>Hymenostomatida</taxon>
        <taxon>Ophryoglenina</taxon>
        <taxon>Ichthyophthirius</taxon>
    </lineage>
</organism>
<dbReference type="InterPro" id="IPR011992">
    <property type="entry name" value="EF-hand-dom_pair"/>
</dbReference>
<sequence length="131" mass="15836">MQQNHTQILFDILINEVCVCKQIEQHQHNLKNQSDFNPETSFQALKRLNNPQIQMNDLNGDIRYESLQYFYNLYNEKISQYESQAIIQRYNQVSNLLDYDTFLKILNINPSSIRRRNQIFQHQQQQNVQQE</sequence>
<dbReference type="STRING" id="857967.G0QPE9"/>
<dbReference type="EMBL" id="GL983551">
    <property type="protein sequence ID" value="EGR32917.1"/>
    <property type="molecule type" value="Genomic_DNA"/>
</dbReference>
<evidence type="ECO:0000313" key="2">
    <source>
        <dbReference type="Proteomes" id="UP000008983"/>
    </source>
</evidence>
<accession>G0QPE9</accession>
<keyword evidence="2" id="KW-1185">Reference proteome</keyword>
<gene>
    <name evidence="1" type="ORF">IMG5_067140</name>
</gene>
<dbReference type="AlphaFoldDB" id="G0QPE9"/>
<proteinExistence type="predicted"/>
<reference evidence="1 2" key="1">
    <citation type="submission" date="2011-07" db="EMBL/GenBank/DDBJ databases">
        <authorList>
            <person name="Coyne R."/>
            <person name="Brami D."/>
            <person name="Johnson J."/>
            <person name="Hostetler J."/>
            <person name="Hannick L."/>
            <person name="Clark T."/>
            <person name="Cassidy-Hanley D."/>
            <person name="Inman J."/>
        </authorList>
    </citation>
    <scope>NUCLEOTIDE SEQUENCE [LARGE SCALE GENOMIC DNA]</scope>
    <source>
        <strain evidence="1 2">G5</strain>
    </source>
</reference>
<dbReference type="SUPFAM" id="SSF47473">
    <property type="entry name" value="EF-hand"/>
    <property type="match status" value="1"/>
</dbReference>
<dbReference type="RefSeq" id="XP_004036903.1">
    <property type="nucleotide sequence ID" value="XM_004036855.1"/>
</dbReference>
<dbReference type="InParanoid" id="G0QPE9"/>
<dbReference type="eggNOG" id="ENOG502R2ZJ">
    <property type="taxonomic scope" value="Eukaryota"/>
</dbReference>
<dbReference type="Proteomes" id="UP000008983">
    <property type="component" value="Unassembled WGS sequence"/>
</dbReference>
<evidence type="ECO:0000313" key="1">
    <source>
        <dbReference type="EMBL" id="EGR32917.1"/>
    </source>
</evidence>